<dbReference type="EMBL" id="BONF01000031">
    <property type="protein sequence ID" value="GIF83720.1"/>
    <property type="molecule type" value="Genomic_DNA"/>
</dbReference>
<organism evidence="2 3">
    <name type="scientific">Catellatospora bangladeshensis</name>
    <dbReference type="NCBI Taxonomy" id="310355"/>
    <lineage>
        <taxon>Bacteria</taxon>
        <taxon>Bacillati</taxon>
        <taxon>Actinomycetota</taxon>
        <taxon>Actinomycetes</taxon>
        <taxon>Micromonosporales</taxon>
        <taxon>Micromonosporaceae</taxon>
        <taxon>Catellatospora</taxon>
    </lineage>
</organism>
<feature type="compositionally biased region" description="Low complexity" evidence="1">
    <location>
        <begin position="1"/>
        <end position="16"/>
    </location>
</feature>
<evidence type="ECO:0000313" key="2">
    <source>
        <dbReference type="EMBL" id="GIF83720.1"/>
    </source>
</evidence>
<keyword evidence="3" id="KW-1185">Reference proteome</keyword>
<accession>A0A8J3NMG4</accession>
<name>A0A8J3NMG4_9ACTN</name>
<protein>
    <submittedName>
        <fullName evidence="2">Uncharacterized protein</fullName>
    </submittedName>
</protein>
<proteinExistence type="predicted"/>
<dbReference type="Proteomes" id="UP000601223">
    <property type="component" value="Unassembled WGS sequence"/>
</dbReference>
<sequence>MTTKTAPLPDTTATDTGEPPEAQHHRQPEPDEHLCTCGRLRDECVRDSIRDLWDLSR</sequence>
<dbReference type="AlphaFoldDB" id="A0A8J3NMG4"/>
<evidence type="ECO:0000256" key="1">
    <source>
        <dbReference type="SAM" id="MobiDB-lite"/>
    </source>
</evidence>
<gene>
    <name evidence="2" type="ORF">Cba03nite_50690</name>
</gene>
<comment type="caution">
    <text evidence="2">The sequence shown here is derived from an EMBL/GenBank/DDBJ whole genome shotgun (WGS) entry which is preliminary data.</text>
</comment>
<dbReference type="RefSeq" id="WP_203750928.1">
    <property type="nucleotide sequence ID" value="NZ_BONF01000031.1"/>
</dbReference>
<reference evidence="2 3" key="1">
    <citation type="submission" date="2021-01" db="EMBL/GenBank/DDBJ databases">
        <title>Whole genome shotgun sequence of Catellatospora bangladeshensis NBRC 107357.</title>
        <authorList>
            <person name="Komaki H."/>
            <person name="Tamura T."/>
        </authorList>
    </citation>
    <scope>NUCLEOTIDE SEQUENCE [LARGE SCALE GENOMIC DNA]</scope>
    <source>
        <strain evidence="2 3">NBRC 107357</strain>
    </source>
</reference>
<evidence type="ECO:0000313" key="3">
    <source>
        <dbReference type="Proteomes" id="UP000601223"/>
    </source>
</evidence>
<feature type="compositionally biased region" description="Basic and acidic residues" evidence="1">
    <location>
        <begin position="21"/>
        <end position="33"/>
    </location>
</feature>
<feature type="region of interest" description="Disordered" evidence="1">
    <location>
        <begin position="1"/>
        <end position="33"/>
    </location>
</feature>